<feature type="domain" description="4-oxalocrotonate tautomerase-like" evidence="2">
    <location>
        <begin position="2"/>
        <end position="61"/>
    </location>
</feature>
<gene>
    <name evidence="3" type="ORF">HF519_29265</name>
</gene>
<dbReference type="InterPro" id="IPR004370">
    <property type="entry name" value="4-OT-like_dom"/>
</dbReference>
<dbReference type="InterPro" id="IPR014347">
    <property type="entry name" value="Tautomerase/MIF_sf"/>
</dbReference>
<dbReference type="Gene3D" id="3.30.429.10">
    <property type="entry name" value="Macrophage Migration Inhibitory Factor"/>
    <property type="match status" value="1"/>
</dbReference>
<name>A0A848DSU8_9PSEU</name>
<evidence type="ECO:0000259" key="2">
    <source>
        <dbReference type="Pfam" id="PF01361"/>
    </source>
</evidence>
<dbReference type="SUPFAM" id="SSF55331">
    <property type="entry name" value="Tautomerase/MIF"/>
    <property type="match status" value="1"/>
</dbReference>
<keyword evidence="1" id="KW-0413">Isomerase</keyword>
<comment type="caution">
    <text evidence="3">The sequence shown here is derived from an EMBL/GenBank/DDBJ whole genome shotgun (WGS) entry which is preliminary data.</text>
</comment>
<dbReference type="GO" id="GO:0016853">
    <property type="term" value="F:isomerase activity"/>
    <property type="evidence" value="ECO:0007669"/>
    <property type="project" value="UniProtKB-KW"/>
</dbReference>
<dbReference type="Pfam" id="PF01361">
    <property type="entry name" value="Tautomerase"/>
    <property type="match status" value="1"/>
</dbReference>
<sequence length="62" mass="6898">MPYIEVKVFEDRFEDPSFSQRMVEAVTQAMISVLGEEVGAESTVIVEGVPRNRWGHGGKLMG</sequence>
<dbReference type="AlphaFoldDB" id="A0A848DSU8"/>
<proteinExistence type="predicted"/>
<protein>
    <recommendedName>
        <fullName evidence="2">4-oxalocrotonate tautomerase-like domain-containing protein</fullName>
    </recommendedName>
</protein>
<dbReference type="EMBL" id="JAAXKZ010000210">
    <property type="protein sequence ID" value="NMH95559.1"/>
    <property type="molecule type" value="Genomic_DNA"/>
</dbReference>
<evidence type="ECO:0000313" key="4">
    <source>
        <dbReference type="Proteomes" id="UP000586918"/>
    </source>
</evidence>
<accession>A0A848DSU8</accession>
<evidence type="ECO:0000313" key="3">
    <source>
        <dbReference type="EMBL" id="NMH95559.1"/>
    </source>
</evidence>
<dbReference type="RefSeq" id="WP_169385769.1">
    <property type="nucleotide sequence ID" value="NZ_JAAXKZ010000210.1"/>
</dbReference>
<keyword evidence="4" id="KW-1185">Reference proteome</keyword>
<organism evidence="3 4">
    <name type="scientific">Pseudonocardia bannensis</name>
    <dbReference type="NCBI Taxonomy" id="630973"/>
    <lineage>
        <taxon>Bacteria</taxon>
        <taxon>Bacillati</taxon>
        <taxon>Actinomycetota</taxon>
        <taxon>Actinomycetes</taxon>
        <taxon>Pseudonocardiales</taxon>
        <taxon>Pseudonocardiaceae</taxon>
        <taxon>Pseudonocardia</taxon>
    </lineage>
</organism>
<reference evidence="3 4" key="1">
    <citation type="submission" date="2020-04" db="EMBL/GenBank/DDBJ databases">
        <authorList>
            <person name="Klaysubun C."/>
            <person name="Duangmal K."/>
            <person name="Lipun K."/>
        </authorList>
    </citation>
    <scope>NUCLEOTIDE SEQUENCE [LARGE SCALE GENOMIC DNA]</scope>
    <source>
        <strain evidence="3 4">DSM 45300</strain>
    </source>
</reference>
<evidence type="ECO:0000256" key="1">
    <source>
        <dbReference type="ARBA" id="ARBA00023235"/>
    </source>
</evidence>
<dbReference type="Proteomes" id="UP000586918">
    <property type="component" value="Unassembled WGS sequence"/>
</dbReference>